<name>A0AAW0BNL7_9AGAR</name>
<dbReference type="EMBL" id="JAWWNJ010000029">
    <property type="protein sequence ID" value="KAK7027708.1"/>
    <property type="molecule type" value="Genomic_DNA"/>
</dbReference>
<organism evidence="1 2">
    <name type="scientific">Favolaschia claudopus</name>
    <dbReference type="NCBI Taxonomy" id="2862362"/>
    <lineage>
        <taxon>Eukaryota</taxon>
        <taxon>Fungi</taxon>
        <taxon>Dikarya</taxon>
        <taxon>Basidiomycota</taxon>
        <taxon>Agaricomycotina</taxon>
        <taxon>Agaricomycetes</taxon>
        <taxon>Agaricomycetidae</taxon>
        <taxon>Agaricales</taxon>
        <taxon>Marasmiineae</taxon>
        <taxon>Mycenaceae</taxon>
        <taxon>Favolaschia</taxon>
    </lineage>
</organism>
<gene>
    <name evidence="1" type="ORF">R3P38DRAFT_2776772</name>
</gene>
<dbReference type="AlphaFoldDB" id="A0AAW0BNL7"/>
<dbReference type="Proteomes" id="UP001362999">
    <property type="component" value="Unassembled WGS sequence"/>
</dbReference>
<evidence type="ECO:0000313" key="1">
    <source>
        <dbReference type="EMBL" id="KAK7027708.1"/>
    </source>
</evidence>
<evidence type="ECO:0000313" key="2">
    <source>
        <dbReference type="Proteomes" id="UP001362999"/>
    </source>
</evidence>
<keyword evidence="2" id="KW-1185">Reference proteome</keyword>
<protein>
    <submittedName>
        <fullName evidence="1">Uncharacterized protein</fullName>
    </submittedName>
</protein>
<reference evidence="1 2" key="1">
    <citation type="journal article" date="2024" name="J Genomics">
        <title>Draft genome sequencing and assembly of Favolaschia claudopus CIRM-BRFM 2984 isolated from oak limbs.</title>
        <authorList>
            <person name="Navarro D."/>
            <person name="Drula E."/>
            <person name="Chaduli D."/>
            <person name="Cazenave R."/>
            <person name="Ahrendt S."/>
            <person name="Wang J."/>
            <person name="Lipzen A."/>
            <person name="Daum C."/>
            <person name="Barry K."/>
            <person name="Grigoriev I.V."/>
            <person name="Favel A."/>
            <person name="Rosso M.N."/>
            <person name="Martin F."/>
        </authorList>
    </citation>
    <scope>NUCLEOTIDE SEQUENCE [LARGE SCALE GENOMIC DNA]</scope>
    <source>
        <strain evidence="1 2">CIRM-BRFM 2984</strain>
    </source>
</reference>
<proteinExistence type="predicted"/>
<sequence>MAARWAGFGKDDGGKRQACHTITTVSLEVTSDPTTADHLSDPNHFNLLIQNTLFAELRARPIFFPKRTLYVDFDHFAHCELSSGGIDDIFIWACLSHSSAGNALFCQYWLLSAQMDFKEAGISGDQFTA</sequence>
<comment type="caution">
    <text evidence="1">The sequence shown here is derived from an EMBL/GenBank/DDBJ whole genome shotgun (WGS) entry which is preliminary data.</text>
</comment>
<accession>A0AAW0BNL7</accession>